<dbReference type="AlphaFoldDB" id="A0A1I4SIJ0"/>
<name>A0A1I4SIJ0_9HYPH</name>
<dbReference type="InterPro" id="IPR012337">
    <property type="entry name" value="RNaseH-like_sf"/>
</dbReference>
<sequence>MPDLPARFAGLILAFAPLFVHRSWRHAQLLLIGAILTPGRRTVASALRIMGRAQDRRFVNVHRILNRAAWSPRAGGRILLGLLIAAFAPRGPVVMALDDTIERRRGKRIAAKGIYRDPVRSSDSHFVKASGLRWMSLMLLAPIPWAGRIWALPFLTTLVPSERACRERGRRHKPLLDVGRQLALQARRWLPSRDLVLVGDGSFSALLFLDAMRRARITAITRLRLDAALYEPAPPRLPGTIGRPRTKGARLPTLAATLVAKDTRWHAGVVSGWYGSAQRGIEIASGTAVWRHGGMPVVPIRWVLVRDPAHRFEAQALLCTDLACDPTQIVSWFVRRWSVEVTFQEVRAHLGVETQRQWSDTAVARTTPCLLALFSIVTLLAAQLPARQRQRIAAAAWYPKPRPTFADALAAVRCAIWRKGTLATSPRRRARTKPRFRLPTPWAYALCHAA</sequence>
<evidence type="ECO:0000259" key="1">
    <source>
        <dbReference type="Pfam" id="PF13546"/>
    </source>
</evidence>
<dbReference type="GO" id="GO:0004519">
    <property type="term" value="F:endonuclease activity"/>
    <property type="evidence" value="ECO:0007669"/>
    <property type="project" value="UniProtKB-KW"/>
</dbReference>
<proteinExistence type="predicted"/>
<feature type="domain" description="Transposase IS701-like DDE" evidence="1">
    <location>
        <begin position="16"/>
        <end position="262"/>
    </location>
</feature>
<keyword evidence="2" id="KW-0540">Nuclease</keyword>
<keyword evidence="2" id="KW-0255">Endonuclease</keyword>
<dbReference type="STRING" id="582667.SAMN05192568_104246"/>
<protein>
    <submittedName>
        <fullName evidence="2">DDE superfamily endonuclease</fullName>
    </submittedName>
</protein>
<gene>
    <name evidence="2" type="ORF">SAMN05192568_104246</name>
</gene>
<dbReference type="EMBL" id="FOTK01000042">
    <property type="protein sequence ID" value="SFM64275.1"/>
    <property type="molecule type" value="Genomic_DNA"/>
</dbReference>
<dbReference type="SUPFAM" id="SSF53098">
    <property type="entry name" value="Ribonuclease H-like"/>
    <property type="match status" value="1"/>
</dbReference>
<dbReference type="InterPro" id="IPR038721">
    <property type="entry name" value="IS701-like_DDE_dom"/>
</dbReference>
<organism evidence="2 3">
    <name type="scientific">Methylobacterium pseudosasicola</name>
    <dbReference type="NCBI Taxonomy" id="582667"/>
    <lineage>
        <taxon>Bacteria</taxon>
        <taxon>Pseudomonadati</taxon>
        <taxon>Pseudomonadota</taxon>
        <taxon>Alphaproteobacteria</taxon>
        <taxon>Hyphomicrobiales</taxon>
        <taxon>Methylobacteriaceae</taxon>
        <taxon>Methylobacterium</taxon>
    </lineage>
</organism>
<evidence type="ECO:0000313" key="2">
    <source>
        <dbReference type="EMBL" id="SFM64275.1"/>
    </source>
</evidence>
<evidence type="ECO:0000313" key="3">
    <source>
        <dbReference type="Proteomes" id="UP000199048"/>
    </source>
</evidence>
<dbReference type="OrthoDB" id="53473at2"/>
<keyword evidence="2" id="KW-0378">Hydrolase</keyword>
<reference evidence="3" key="1">
    <citation type="submission" date="2016-10" db="EMBL/GenBank/DDBJ databases">
        <authorList>
            <person name="Varghese N."/>
            <person name="Submissions S."/>
        </authorList>
    </citation>
    <scope>NUCLEOTIDE SEQUENCE [LARGE SCALE GENOMIC DNA]</scope>
    <source>
        <strain evidence="3">BL36</strain>
    </source>
</reference>
<dbReference type="Pfam" id="PF13546">
    <property type="entry name" value="DDE_5"/>
    <property type="match status" value="1"/>
</dbReference>
<dbReference type="RefSeq" id="WP_092045685.1">
    <property type="nucleotide sequence ID" value="NZ_FOTK01000042.1"/>
</dbReference>
<keyword evidence="3" id="KW-1185">Reference proteome</keyword>
<accession>A0A1I4SIJ0</accession>
<dbReference type="Proteomes" id="UP000199048">
    <property type="component" value="Unassembled WGS sequence"/>
</dbReference>